<dbReference type="PANTHER" id="PTHR35692:SF6">
    <property type="entry name" value="BNAA09G29980D PROTEIN"/>
    <property type="match status" value="1"/>
</dbReference>
<evidence type="ECO:0000313" key="2">
    <source>
        <dbReference type="EMBL" id="CAH8386900.1"/>
    </source>
</evidence>
<dbReference type="PANTHER" id="PTHR35692">
    <property type="entry name" value="F26F24.11"/>
    <property type="match status" value="1"/>
</dbReference>
<accession>A0ABC8LU61</accession>
<evidence type="ECO:0000313" key="3">
    <source>
        <dbReference type="Proteomes" id="UP001642260"/>
    </source>
</evidence>
<gene>
    <name evidence="2" type="ORF">ERUC_LOCUS39383</name>
</gene>
<feature type="region of interest" description="Disordered" evidence="1">
    <location>
        <begin position="57"/>
        <end position="78"/>
    </location>
</feature>
<dbReference type="Proteomes" id="UP001642260">
    <property type="component" value="Unassembled WGS sequence"/>
</dbReference>
<dbReference type="EMBL" id="CAKOAT010730709">
    <property type="protein sequence ID" value="CAH8386900.1"/>
    <property type="molecule type" value="Genomic_DNA"/>
</dbReference>
<sequence length="225" mass="24787">MSSFGYLSSKDASAVEDLLSQTMDLYVLEQVAAINLAGFTDSALPTNLETRFRRLKSLPVSRQPDPVSSSKKLPSHSKSMAASSFSVYEKRNLSGRIKRVPSVQSRPLVSSSDQTRVFSGRIKRDSIGNIGSRRLSRDGKVLSRPTITTQTLKLLPREKTRTSSASSVSIDLKSSSSSEPDQEERSKQKPKSKLSVSWFDTLLLPSRAMGCLSFSKHNVIKTTKT</sequence>
<name>A0ABC8LU61_ERUVS</name>
<proteinExistence type="predicted"/>
<keyword evidence="3" id="KW-1185">Reference proteome</keyword>
<organism evidence="2 3">
    <name type="scientific">Eruca vesicaria subsp. sativa</name>
    <name type="common">Garden rocket</name>
    <name type="synonym">Eruca sativa</name>
    <dbReference type="NCBI Taxonomy" id="29727"/>
    <lineage>
        <taxon>Eukaryota</taxon>
        <taxon>Viridiplantae</taxon>
        <taxon>Streptophyta</taxon>
        <taxon>Embryophyta</taxon>
        <taxon>Tracheophyta</taxon>
        <taxon>Spermatophyta</taxon>
        <taxon>Magnoliopsida</taxon>
        <taxon>eudicotyledons</taxon>
        <taxon>Gunneridae</taxon>
        <taxon>Pentapetalae</taxon>
        <taxon>rosids</taxon>
        <taxon>malvids</taxon>
        <taxon>Brassicales</taxon>
        <taxon>Brassicaceae</taxon>
        <taxon>Brassiceae</taxon>
        <taxon>Eruca</taxon>
    </lineage>
</organism>
<feature type="compositionally biased region" description="Low complexity" evidence="1">
    <location>
        <begin position="163"/>
        <end position="178"/>
    </location>
</feature>
<feature type="region of interest" description="Disordered" evidence="1">
    <location>
        <begin position="155"/>
        <end position="192"/>
    </location>
</feature>
<feature type="compositionally biased region" description="Low complexity" evidence="1">
    <location>
        <begin position="68"/>
        <end position="78"/>
    </location>
</feature>
<evidence type="ECO:0000256" key="1">
    <source>
        <dbReference type="SAM" id="MobiDB-lite"/>
    </source>
</evidence>
<dbReference type="AlphaFoldDB" id="A0ABC8LU61"/>
<reference evidence="2 3" key="1">
    <citation type="submission" date="2022-03" db="EMBL/GenBank/DDBJ databases">
        <authorList>
            <person name="Macdonald S."/>
            <person name="Ahmed S."/>
            <person name="Newling K."/>
        </authorList>
    </citation>
    <scope>NUCLEOTIDE SEQUENCE [LARGE SCALE GENOMIC DNA]</scope>
</reference>
<protein>
    <submittedName>
        <fullName evidence="2">Uncharacterized protein</fullName>
    </submittedName>
</protein>
<comment type="caution">
    <text evidence="2">The sequence shown here is derived from an EMBL/GenBank/DDBJ whole genome shotgun (WGS) entry which is preliminary data.</text>
</comment>